<dbReference type="Proteomes" id="UP000299102">
    <property type="component" value="Unassembled WGS sequence"/>
</dbReference>
<comment type="caution">
    <text evidence="1">The sequence shown here is derived from an EMBL/GenBank/DDBJ whole genome shotgun (WGS) entry which is preliminary data.</text>
</comment>
<evidence type="ECO:0000313" key="2">
    <source>
        <dbReference type="Proteomes" id="UP000299102"/>
    </source>
</evidence>
<accession>A0A4C1UDL0</accession>
<dbReference type="AlphaFoldDB" id="A0A4C1UDL0"/>
<name>A0A4C1UDL0_EUMVA</name>
<protein>
    <submittedName>
        <fullName evidence="1">Uncharacterized protein</fullName>
    </submittedName>
</protein>
<sequence>MESLPLDTRDFGVVACLMGRNRISGGKRRWPMDKRKGLMEEGCGRPHLDLRRGIRSSPTEMRKGYEGIIRFQYTMHSLCDCDAGSAATPTENDELHAVLWRRSTHLLLIPHLKAVSFQLSRATG</sequence>
<evidence type="ECO:0000313" key="1">
    <source>
        <dbReference type="EMBL" id="GBP24036.1"/>
    </source>
</evidence>
<organism evidence="1 2">
    <name type="scientific">Eumeta variegata</name>
    <name type="common">Bagworm moth</name>
    <name type="synonym">Eumeta japonica</name>
    <dbReference type="NCBI Taxonomy" id="151549"/>
    <lineage>
        <taxon>Eukaryota</taxon>
        <taxon>Metazoa</taxon>
        <taxon>Ecdysozoa</taxon>
        <taxon>Arthropoda</taxon>
        <taxon>Hexapoda</taxon>
        <taxon>Insecta</taxon>
        <taxon>Pterygota</taxon>
        <taxon>Neoptera</taxon>
        <taxon>Endopterygota</taxon>
        <taxon>Lepidoptera</taxon>
        <taxon>Glossata</taxon>
        <taxon>Ditrysia</taxon>
        <taxon>Tineoidea</taxon>
        <taxon>Psychidae</taxon>
        <taxon>Oiketicinae</taxon>
        <taxon>Eumeta</taxon>
    </lineage>
</organism>
<proteinExistence type="predicted"/>
<reference evidence="1 2" key="1">
    <citation type="journal article" date="2019" name="Commun. Biol.">
        <title>The bagworm genome reveals a unique fibroin gene that provides high tensile strength.</title>
        <authorList>
            <person name="Kono N."/>
            <person name="Nakamura H."/>
            <person name="Ohtoshi R."/>
            <person name="Tomita M."/>
            <person name="Numata K."/>
            <person name="Arakawa K."/>
        </authorList>
    </citation>
    <scope>NUCLEOTIDE SEQUENCE [LARGE SCALE GENOMIC DNA]</scope>
</reference>
<gene>
    <name evidence="1" type="ORF">EVAR_10137_1</name>
</gene>
<dbReference type="EMBL" id="BGZK01000156">
    <property type="protein sequence ID" value="GBP24036.1"/>
    <property type="molecule type" value="Genomic_DNA"/>
</dbReference>
<keyword evidence="2" id="KW-1185">Reference proteome</keyword>